<comment type="similarity">
    <text evidence="2">Belongs to the periplasmic pilus chaperone family.</text>
</comment>
<comment type="caution">
    <text evidence="8">The sequence shown here is derived from an EMBL/GenBank/DDBJ whole genome shotgun (WGS) entry which is preliminary data.</text>
</comment>
<feature type="signal peptide" evidence="6">
    <location>
        <begin position="1"/>
        <end position="23"/>
    </location>
</feature>
<dbReference type="SUPFAM" id="SSF49584">
    <property type="entry name" value="Periplasmic chaperone C-domain"/>
    <property type="match status" value="1"/>
</dbReference>
<dbReference type="RefSeq" id="WP_123800840.1">
    <property type="nucleotide sequence ID" value="NZ_RMVG01000006.1"/>
</dbReference>
<protein>
    <recommendedName>
        <fullName evidence="7">Pili assembly chaperone N-terminal domain-containing protein</fullName>
    </recommendedName>
</protein>
<dbReference type="InterPro" id="IPR013783">
    <property type="entry name" value="Ig-like_fold"/>
</dbReference>
<evidence type="ECO:0000313" key="8">
    <source>
        <dbReference type="EMBL" id="RPE01231.1"/>
    </source>
</evidence>
<gene>
    <name evidence="8" type="ORF">BBB56_10195</name>
</gene>
<dbReference type="OrthoDB" id="8585185at2"/>
<dbReference type="InterPro" id="IPR050643">
    <property type="entry name" value="Periplasmic_pilus_chap"/>
</dbReference>
<evidence type="ECO:0000256" key="6">
    <source>
        <dbReference type="SAM" id="SignalP"/>
    </source>
</evidence>
<evidence type="ECO:0000313" key="9">
    <source>
        <dbReference type="Proteomes" id="UP000281332"/>
    </source>
</evidence>
<dbReference type="GO" id="GO:0030288">
    <property type="term" value="C:outer membrane-bounded periplasmic space"/>
    <property type="evidence" value="ECO:0007669"/>
    <property type="project" value="InterPro"/>
</dbReference>
<dbReference type="NCBIfam" id="NF007392">
    <property type="entry name" value="PRK09918.1"/>
    <property type="match status" value="1"/>
</dbReference>
<reference evidence="8 9" key="1">
    <citation type="submission" date="2018-11" db="EMBL/GenBank/DDBJ databases">
        <title>Whole genome sequencing of Pantoea sp. RIT388.</title>
        <authorList>
            <person name="Gan H.M."/>
            <person name="Hudson A.O."/>
        </authorList>
    </citation>
    <scope>NUCLEOTIDE SEQUENCE [LARGE SCALE GENOMIC DNA]</scope>
    <source>
        <strain evidence="8 9">RIT388</strain>
    </source>
</reference>
<dbReference type="Pfam" id="PF00345">
    <property type="entry name" value="PapD_N"/>
    <property type="match status" value="1"/>
</dbReference>
<keyword evidence="5" id="KW-0143">Chaperone</keyword>
<accession>A0A3N4P958</accession>
<dbReference type="Gene3D" id="2.60.40.10">
    <property type="entry name" value="Immunoglobulins"/>
    <property type="match status" value="1"/>
</dbReference>
<dbReference type="InterPro" id="IPR036316">
    <property type="entry name" value="Pili_assmbl_chap_C_dom_sf"/>
</dbReference>
<keyword evidence="4" id="KW-0574">Periplasm</keyword>
<dbReference type="Proteomes" id="UP000281332">
    <property type="component" value="Unassembled WGS sequence"/>
</dbReference>
<evidence type="ECO:0000259" key="7">
    <source>
        <dbReference type="Pfam" id="PF00345"/>
    </source>
</evidence>
<evidence type="ECO:0000256" key="3">
    <source>
        <dbReference type="ARBA" id="ARBA00022729"/>
    </source>
</evidence>
<feature type="domain" description="Pili assembly chaperone N-terminal" evidence="7">
    <location>
        <begin position="25"/>
        <end position="138"/>
    </location>
</feature>
<evidence type="ECO:0000256" key="5">
    <source>
        <dbReference type="ARBA" id="ARBA00023186"/>
    </source>
</evidence>
<evidence type="ECO:0000256" key="1">
    <source>
        <dbReference type="ARBA" id="ARBA00004418"/>
    </source>
</evidence>
<keyword evidence="9" id="KW-1185">Reference proteome</keyword>
<dbReference type="InterPro" id="IPR016147">
    <property type="entry name" value="Pili_assmbl_chaperone_N"/>
</dbReference>
<dbReference type="PANTHER" id="PTHR30251">
    <property type="entry name" value="PILUS ASSEMBLY CHAPERONE"/>
    <property type="match status" value="1"/>
</dbReference>
<evidence type="ECO:0000256" key="2">
    <source>
        <dbReference type="ARBA" id="ARBA00007399"/>
    </source>
</evidence>
<comment type="subcellular location">
    <subcellularLocation>
        <location evidence="1">Periplasm</location>
    </subcellularLocation>
</comment>
<sequence>MKKTCQYVLAGALLSSSVSAALAAGIKPEASVLFLDETHREATINVQNTDSSAVLLHSTLQTIPEDPENKLIITPQLARVEAGKKQQIRVVLKDGVKLIHQTMQRINFVSVPPDDNKKNRTRVLIGQNIPVILSPAELPVNIAPWKDIKAACSGTLIKISNPGKYVVRLTTQVDLLQSNKKITLPKTYILPDETLSLSLPKGTVCNNNSIRLHPVTRFGILTTPYEVKL</sequence>
<feature type="chain" id="PRO_5018066092" description="Pili assembly chaperone N-terminal domain-containing protein" evidence="6">
    <location>
        <begin position="24"/>
        <end position="229"/>
    </location>
</feature>
<organism evidence="8 9">
    <name type="scientific">Candidatus Pantoea deserta</name>
    <dbReference type="NCBI Taxonomy" id="1869313"/>
    <lineage>
        <taxon>Bacteria</taxon>
        <taxon>Pseudomonadati</taxon>
        <taxon>Pseudomonadota</taxon>
        <taxon>Gammaproteobacteria</taxon>
        <taxon>Enterobacterales</taxon>
        <taxon>Erwiniaceae</taxon>
        <taxon>Pantoea</taxon>
    </lineage>
</organism>
<proteinExistence type="inferred from homology"/>
<dbReference type="PANTHER" id="PTHR30251:SF3">
    <property type="entry name" value="FIMBRIAL CHAPARONE PROTEIN"/>
    <property type="match status" value="1"/>
</dbReference>
<dbReference type="GO" id="GO:0071555">
    <property type="term" value="P:cell wall organization"/>
    <property type="evidence" value="ECO:0007669"/>
    <property type="project" value="InterPro"/>
</dbReference>
<name>A0A3N4P958_9GAMM</name>
<dbReference type="InterPro" id="IPR008962">
    <property type="entry name" value="PapD-like_sf"/>
</dbReference>
<dbReference type="AlphaFoldDB" id="A0A3N4P958"/>
<evidence type="ECO:0000256" key="4">
    <source>
        <dbReference type="ARBA" id="ARBA00022764"/>
    </source>
</evidence>
<dbReference type="SUPFAM" id="SSF49354">
    <property type="entry name" value="PapD-like"/>
    <property type="match status" value="1"/>
</dbReference>
<keyword evidence="3 6" id="KW-0732">Signal</keyword>
<dbReference type="EMBL" id="RMVG01000006">
    <property type="protein sequence ID" value="RPE01231.1"/>
    <property type="molecule type" value="Genomic_DNA"/>
</dbReference>